<gene>
    <name evidence="2" type="ORF">A7C91_02935</name>
</gene>
<dbReference type="Proteomes" id="UP000076969">
    <property type="component" value="Chromosome"/>
</dbReference>
<dbReference type="OrthoDB" id="102281at2157"/>
<dbReference type="STRING" id="1712654.A7C91_02935"/>
<proteinExistence type="predicted"/>
<keyword evidence="1" id="KW-0472">Membrane</keyword>
<feature type="transmembrane region" description="Helical" evidence="1">
    <location>
        <begin position="6"/>
        <end position="28"/>
    </location>
</feature>
<dbReference type="KEGG" id="tpie:A7C91_02935"/>
<evidence type="ECO:0000313" key="3">
    <source>
        <dbReference type="Proteomes" id="UP000076969"/>
    </source>
</evidence>
<keyword evidence="1" id="KW-0812">Transmembrane</keyword>
<feature type="transmembrane region" description="Helical" evidence="1">
    <location>
        <begin position="64"/>
        <end position="83"/>
    </location>
</feature>
<organism evidence="2 3">
    <name type="scientific">Thermococcus piezophilus</name>
    <dbReference type="NCBI Taxonomy" id="1712654"/>
    <lineage>
        <taxon>Archaea</taxon>
        <taxon>Methanobacteriati</taxon>
        <taxon>Methanobacteriota</taxon>
        <taxon>Thermococci</taxon>
        <taxon>Thermococcales</taxon>
        <taxon>Thermococcaceae</taxon>
        <taxon>Thermococcus</taxon>
    </lineage>
</organism>
<feature type="transmembrane region" description="Helical" evidence="1">
    <location>
        <begin position="40"/>
        <end position="58"/>
    </location>
</feature>
<accession>A0A172WFP5</accession>
<feature type="transmembrane region" description="Helical" evidence="1">
    <location>
        <begin position="90"/>
        <end position="119"/>
    </location>
</feature>
<feature type="transmembrane region" description="Helical" evidence="1">
    <location>
        <begin position="125"/>
        <end position="143"/>
    </location>
</feature>
<dbReference type="AlphaFoldDB" id="A0A172WFP5"/>
<keyword evidence="3" id="KW-1185">Reference proteome</keyword>
<evidence type="ECO:0000313" key="2">
    <source>
        <dbReference type="EMBL" id="ANF22250.1"/>
    </source>
</evidence>
<feature type="transmembrane region" description="Helical" evidence="1">
    <location>
        <begin position="150"/>
        <end position="168"/>
    </location>
</feature>
<protein>
    <submittedName>
        <fullName evidence="2">Uncharacterized protein</fullName>
    </submittedName>
</protein>
<name>A0A172WFP5_9EURY</name>
<dbReference type="GeneID" id="28495115"/>
<sequence length="184" mass="20263">MIGLIANILTGIVLKNYVFLLIMLAYLLRLKSRNASLAAFYLYVLSIAVSLPSTSIYTWEGLKLAVFVALSTILALDDVLRGIRVEGEELILSAVLIVSAVTDYTFLIVLIAVVLYSSYRHFGKATAYLAGWLGLSAAVMYLTRDSLTDPVAQAFVIIGLGLLFILFAERKDVEFLEVKLFEGE</sequence>
<dbReference type="EMBL" id="CP015520">
    <property type="protein sequence ID" value="ANF22250.1"/>
    <property type="molecule type" value="Genomic_DNA"/>
</dbReference>
<dbReference type="RefSeq" id="WP_068664763.1">
    <property type="nucleotide sequence ID" value="NZ_CP015520.1"/>
</dbReference>
<evidence type="ECO:0000256" key="1">
    <source>
        <dbReference type="SAM" id="Phobius"/>
    </source>
</evidence>
<keyword evidence="1" id="KW-1133">Transmembrane helix</keyword>
<reference evidence="3" key="1">
    <citation type="journal article" date="2016" name="Syst. Appl. Microbiol.">
        <title>Thermococcus piezophilus sp. nov., a novel hyperthermophilic and piezophilic archaeon with a broad pressure range for growth, isolated from a deepest hydrothermal vent at the Mid-Cayman Rise.</title>
        <authorList>
            <person name="Dalmasso C."/>
            <person name="Oger P."/>
            <person name="Selva G."/>
            <person name="Courtine D."/>
            <person name="L'Haridon S."/>
            <person name="Garlaschelli A."/>
            <person name="Roussel E."/>
            <person name="Miyazaki J."/>
            <person name="Reveillaud J."/>
            <person name="Jebbar M."/>
            <person name="Takai K."/>
            <person name="Maignien L."/>
            <person name="Alain K."/>
        </authorList>
    </citation>
    <scope>NUCLEOTIDE SEQUENCE [LARGE SCALE GENOMIC DNA]</scope>
    <source>
        <strain evidence="3">CDGS</strain>
    </source>
</reference>